<name>A0A7C9QSN3_9PROT</name>
<dbReference type="Gene3D" id="3.10.129.10">
    <property type="entry name" value="Hotdog Thioesterase"/>
    <property type="match status" value="1"/>
</dbReference>
<dbReference type="InterPro" id="IPR029069">
    <property type="entry name" value="HotDog_dom_sf"/>
</dbReference>
<dbReference type="Proteomes" id="UP000480684">
    <property type="component" value="Unassembled WGS sequence"/>
</dbReference>
<accession>A0A7C9QSN3</accession>
<dbReference type="SUPFAM" id="SSF54637">
    <property type="entry name" value="Thioesterase/thiol ester dehydrase-isomerase"/>
    <property type="match status" value="1"/>
</dbReference>
<comment type="caution">
    <text evidence="2">The sequence shown here is derived from an EMBL/GenBank/DDBJ whole genome shotgun (WGS) entry which is preliminary data.</text>
</comment>
<dbReference type="InterPro" id="IPR052342">
    <property type="entry name" value="MCH/BMMD"/>
</dbReference>
<dbReference type="EMBL" id="JAAIYP010000032">
    <property type="protein sequence ID" value="NFV79585.1"/>
    <property type="molecule type" value="Genomic_DNA"/>
</dbReference>
<evidence type="ECO:0000259" key="1">
    <source>
        <dbReference type="Pfam" id="PF01575"/>
    </source>
</evidence>
<protein>
    <submittedName>
        <fullName evidence="2">MaoC family dehydratase</fullName>
    </submittedName>
</protein>
<evidence type="ECO:0000313" key="3">
    <source>
        <dbReference type="Proteomes" id="UP000480684"/>
    </source>
</evidence>
<dbReference type="PANTHER" id="PTHR43664">
    <property type="entry name" value="MONOAMINE OXIDASE-RELATED"/>
    <property type="match status" value="1"/>
</dbReference>
<dbReference type="Pfam" id="PF01575">
    <property type="entry name" value="MaoC_dehydratas"/>
    <property type="match status" value="1"/>
</dbReference>
<dbReference type="RefSeq" id="WP_163676236.1">
    <property type="nucleotide sequence ID" value="NZ_JAAIYP010000032.1"/>
</dbReference>
<sequence length="150" mass="16768">MTTRRYLEDFAVGQVFGSDSYAVTVDNIKEFAGQWDPQFFHVDEVEAEDSFFQGLAASGWHTACITMRLLVTGELRPAGGMIGAGVEELRWFRPVRPGDVLKVRAEVVDTRAMRSKPGYGIVRMRVETQDHLGETVQTFTTPLVVRGRGD</sequence>
<evidence type="ECO:0000313" key="2">
    <source>
        <dbReference type="EMBL" id="NFV79585.1"/>
    </source>
</evidence>
<dbReference type="PANTHER" id="PTHR43664:SF1">
    <property type="entry name" value="BETA-METHYLMALYL-COA DEHYDRATASE"/>
    <property type="match status" value="1"/>
</dbReference>
<dbReference type="AlphaFoldDB" id="A0A7C9QSN3"/>
<keyword evidence="3" id="KW-1185">Reference proteome</keyword>
<proteinExistence type="predicted"/>
<dbReference type="InterPro" id="IPR002539">
    <property type="entry name" value="MaoC-like_dom"/>
</dbReference>
<organism evidence="2 3">
    <name type="scientific">Magnetospirillum aberrantis SpK</name>
    <dbReference type="NCBI Taxonomy" id="908842"/>
    <lineage>
        <taxon>Bacteria</taxon>
        <taxon>Pseudomonadati</taxon>
        <taxon>Pseudomonadota</taxon>
        <taxon>Alphaproteobacteria</taxon>
        <taxon>Rhodospirillales</taxon>
        <taxon>Rhodospirillaceae</taxon>
        <taxon>Magnetospirillum</taxon>
    </lineage>
</organism>
<reference evidence="2 3" key="1">
    <citation type="submission" date="2020-02" db="EMBL/GenBank/DDBJ databases">
        <authorList>
            <person name="Dziuba M."/>
            <person name="Kuznetsov B."/>
            <person name="Mardanov A."/>
            <person name="Ravin N."/>
            <person name="Grouzdev D."/>
        </authorList>
    </citation>
    <scope>NUCLEOTIDE SEQUENCE [LARGE SCALE GENOMIC DNA]</scope>
    <source>
        <strain evidence="2 3">SpK</strain>
    </source>
</reference>
<dbReference type="CDD" id="cd03454">
    <property type="entry name" value="YdeM"/>
    <property type="match status" value="1"/>
</dbReference>
<feature type="domain" description="MaoC-like" evidence="1">
    <location>
        <begin position="12"/>
        <end position="125"/>
    </location>
</feature>
<gene>
    <name evidence="2" type="ORF">G4223_05625</name>
</gene>